<dbReference type="InterPro" id="IPR038538">
    <property type="entry name" value="MTERF_sf"/>
</dbReference>
<evidence type="ECO:0000256" key="2">
    <source>
        <dbReference type="ARBA" id="ARBA00022946"/>
    </source>
</evidence>
<proteinExistence type="inferred from homology"/>
<dbReference type="EMBL" id="CH933806">
    <property type="protein sequence ID" value="EDW15314.1"/>
    <property type="molecule type" value="Genomic_DNA"/>
</dbReference>
<dbReference type="GO" id="GO:0140416">
    <property type="term" value="F:transcription regulator inhibitor activity"/>
    <property type="evidence" value="ECO:0007669"/>
    <property type="project" value="EnsemblMetazoa"/>
</dbReference>
<dbReference type="FunCoup" id="B4K7H0">
    <property type="interactions" value="117"/>
</dbReference>
<dbReference type="PANTHER" id="PTHR15437">
    <property type="entry name" value="TRANSCRIPTION TERMINATION FACTOR, MITOCHONDRIAL"/>
    <property type="match status" value="1"/>
</dbReference>
<dbReference type="FunFam" id="1.25.70.10:FF:000044">
    <property type="entry name" value="uncharacterized protein LOC108087286"/>
    <property type="match status" value="1"/>
</dbReference>
<evidence type="ECO:0000256" key="3">
    <source>
        <dbReference type="SAM" id="MobiDB-lite"/>
    </source>
</evidence>
<keyword evidence="5" id="KW-1185">Reference proteome</keyword>
<dbReference type="GO" id="GO:0006393">
    <property type="term" value="P:termination of mitochondrial transcription"/>
    <property type="evidence" value="ECO:0007669"/>
    <property type="project" value="EnsemblMetazoa"/>
</dbReference>
<sequence length="559" mass="64968">MLRTSQSQAQLLSRGCVYLARGLAALNKPSNKGDNPKPSKSSGLERTTEDSLNPSYLARTLGSNYRTWAQALEKHPELKTVKRKDLLNSYHTLKSLNYSVDDIVTKPMIIYYNASTLANRHSVLIECGFQNITIPTLFKYVTVINKPIDMLKAHNCIPYDVNVPERLMKCFTTVQLNNFHLQEHLDESVTLKTLRQNLLNAYLRERLQMEDADLQKLWRVYGRVRHKSFRSVQDIVELLTTVFKFPAERLRKNSFLLHGDADNVRRILKEIPTINDQDIRDIGYRRPKILMSTCDGLKQTLEHVKSFGIKEDAVLRCLEVLTLGPDTVFERLRDLNEIEQFQVLGSNPRVLRLVHYQNKARLRLDYLNQLRVRCASLHILSCGSEAFAKFARDGSDRTKGRDIVIYLGNILEKDEQLLRNVLSRHPNWCHIPVLHIKQCLEYLQSKKFKLEDIFRNIHLLLYPIKRIEEKLLLLQTPEIMEELQLPVPNVHALENSEILTLILYLIESEFHFTGDGIWTEQHTHHVENFNNLLPDFPESLNKVYKYGVKPAEKLSVHYL</sequence>
<dbReference type="Gene3D" id="1.25.70.10">
    <property type="entry name" value="Transcription termination factor 3, mitochondrial"/>
    <property type="match status" value="2"/>
</dbReference>
<protein>
    <recommendedName>
        <fullName evidence="6">Transcription termination factor 5, mitochondrial</fullName>
    </recommendedName>
</protein>
<feature type="compositionally biased region" description="Polar residues" evidence="3">
    <location>
        <begin position="28"/>
        <end position="50"/>
    </location>
</feature>
<organism evidence="4 5">
    <name type="scientific">Drosophila mojavensis</name>
    <name type="common">Fruit fly</name>
    <dbReference type="NCBI Taxonomy" id="7230"/>
    <lineage>
        <taxon>Eukaryota</taxon>
        <taxon>Metazoa</taxon>
        <taxon>Ecdysozoa</taxon>
        <taxon>Arthropoda</taxon>
        <taxon>Hexapoda</taxon>
        <taxon>Insecta</taxon>
        <taxon>Pterygota</taxon>
        <taxon>Neoptera</taxon>
        <taxon>Endopterygota</taxon>
        <taxon>Diptera</taxon>
        <taxon>Brachycera</taxon>
        <taxon>Muscomorpha</taxon>
        <taxon>Ephydroidea</taxon>
        <taxon>Drosophilidae</taxon>
        <taxon>Drosophila</taxon>
    </lineage>
</organism>
<dbReference type="eggNOG" id="ENOG502RXWB">
    <property type="taxonomic scope" value="Eukaryota"/>
</dbReference>
<dbReference type="HOGENOM" id="CLU_040703_0_0_1"/>
<evidence type="ECO:0000256" key="1">
    <source>
        <dbReference type="ARBA" id="ARBA00007692"/>
    </source>
</evidence>
<feature type="region of interest" description="Disordered" evidence="3">
    <location>
        <begin position="27"/>
        <end position="50"/>
    </location>
</feature>
<accession>B4K7H0</accession>
<dbReference type="Proteomes" id="UP000009192">
    <property type="component" value="Unassembled WGS sequence"/>
</dbReference>
<dbReference type="OrthoDB" id="10064535at2759"/>
<keyword evidence="2" id="KW-0809">Transit peptide</keyword>
<dbReference type="SMART" id="SM00733">
    <property type="entry name" value="Mterf"/>
    <property type="match status" value="4"/>
</dbReference>
<dbReference type="InParanoid" id="B4K7H0"/>
<dbReference type="GO" id="GO:0003676">
    <property type="term" value="F:nucleic acid binding"/>
    <property type="evidence" value="ECO:0007669"/>
    <property type="project" value="InterPro"/>
</dbReference>
<comment type="similarity">
    <text evidence="1">Belongs to the mTERF family.</text>
</comment>
<dbReference type="KEGG" id="dmo:Dmoj_GI22846"/>
<evidence type="ECO:0000313" key="4">
    <source>
        <dbReference type="EMBL" id="EDW15314.1"/>
    </source>
</evidence>
<evidence type="ECO:0008006" key="6">
    <source>
        <dbReference type="Google" id="ProtNLM"/>
    </source>
</evidence>
<name>B4K7H0_DROMO</name>
<gene>
    <name evidence="4" type="primary">Dmoj\GI22846</name>
    <name evidence="4" type="ORF">Dmoj_GI22846</name>
</gene>
<dbReference type="PhylomeDB" id="B4K7H0"/>
<dbReference type="OMA" id="RHPNWCH"/>
<evidence type="ECO:0000313" key="5">
    <source>
        <dbReference type="Proteomes" id="UP000009192"/>
    </source>
</evidence>
<dbReference type="GO" id="GO:0005759">
    <property type="term" value="C:mitochondrial matrix"/>
    <property type="evidence" value="ECO:0007669"/>
    <property type="project" value="TreeGrafter"/>
</dbReference>
<dbReference type="AlphaFoldDB" id="B4K7H0"/>
<dbReference type="PANTHER" id="PTHR15437:SF7">
    <property type="entry name" value="TRANSCRIPTION TERMINATION FACTOR 5, MITOCHONDRIAL"/>
    <property type="match status" value="1"/>
</dbReference>
<reference evidence="4 5" key="1">
    <citation type="journal article" date="2007" name="Nature">
        <title>Evolution of genes and genomes on the Drosophila phylogeny.</title>
        <authorList>
            <consortium name="Drosophila 12 Genomes Consortium"/>
            <person name="Clark A.G."/>
            <person name="Eisen M.B."/>
            <person name="Smith D.R."/>
            <person name="Bergman C.M."/>
            <person name="Oliver B."/>
            <person name="Markow T.A."/>
            <person name="Kaufman T.C."/>
            <person name="Kellis M."/>
            <person name="Gelbart W."/>
            <person name="Iyer V.N."/>
            <person name="Pollard D.A."/>
            <person name="Sackton T.B."/>
            <person name="Larracuente A.M."/>
            <person name="Singh N.D."/>
            <person name="Abad J.P."/>
            <person name="Abt D.N."/>
            <person name="Adryan B."/>
            <person name="Aguade M."/>
            <person name="Akashi H."/>
            <person name="Anderson W.W."/>
            <person name="Aquadro C.F."/>
            <person name="Ardell D.H."/>
            <person name="Arguello R."/>
            <person name="Artieri C.G."/>
            <person name="Barbash D.A."/>
            <person name="Barker D."/>
            <person name="Barsanti P."/>
            <person name="Batterham P."/>
            <person name="Batzoglou S."/>
            <person name="Begun D."/>
            <person name="Bhutkar A."/>
            <person name="Blanco E."/>
            <person name="Bosak S.A."/>
            <person name="Bradley R.K."/>
            <person name="Brand A.D."/>
            <person name="Brent M.R."/>
            <person name="Brooks A.N."/>
            <person name="Brown R.H."/>
            <person name="Butlin R.K."/>
            <person name="Caggese C."/>
            <person name="Calvi B.R."/>
            <person name="Bernardo de Carvalho A."/>
            <person name="Caspi A."/>
            <person name="Castrezana S."/>
            <person name="Celniker S.E."/>
            <person name="Chang J.L."/>
            <person name="Chapple C."/>
            <person name="Chatterji S."/>
            <person name="Chinwalla A."/>
            <person name="Civetta A."/>
            <person name="Clifton S.W."/>
            <person name="Comeron J.M."/>
            <person name="Costello J.C."/>
            <person name="Coyne J.A."/>
            <person name="Daub J."/>
            <person name="David R.G."/>
            <person name="Delcher A.L."/>
            <person name="Delehaunty K."/>
            <person name="Do C.B."/>
            <person name="Ebling H."/>
            <person name="Edwards K."/>
            <person name="Eickbush T."/>
            <person name="Evans J.D."/>
            <person name="Filipski A."/>
            <person name="Findeiss S."/>
            <person name="Freyhult E."/>
            <person name="Fulton L."/>
            <person name="Fulton R."/>
            <person name="Garcia A.C."/>
            <person name="Gardiner A."/>
            <person name="Garfield D.A."/>
            <person name="Garvin B.E."/>
            <person name="Gibson G."/>
            <person name="Gilbert D."/>
            <person name="Gnerre S."/>
            <person name="Godfrey J."/>
            <person name="Good R."/>
            <person name="Gotea V."/>
            <person name="Gravely B."/>
            <person name="Greenberg A.J."/>
            <person name="Griffiths-Jones S."/>
            <person name="Gross S."/>
            <person name="Guigo R."/>
            <person name="Gustafson E.A."/>
            <person name="Haerty W."/>
            <person name="Hahn M.W."/>
            <person name="Halligan D.L."/>
            <person name="Halpern A.L."/>
            <person name="Halter G.M."/>
            <person name="Han M.V."/>
            <person name="Heger A."/>
            <person name="Hillier L."/>
            <person name="Hinrichs A.S."/>
            <person name="Holmes I."/>
            <person name="Hoskins R.A."/>
            <person name="Hubisz M.J."/>
            <person name="Hultmark D."/>
            <person name="Huntley M.A."/>
            <person name="Jaffe D.B."/>
            <person name="Jagadeeshan S."/>
            <person name="Jeck W.R."/>
            <person name="Johnson J."/>
            <person name="Jones C.D."/>
            <person name="Jordan W.C."/>
            <person name="Karpen G.H."/>
            <person name="Kataoka E."/>
            <person name="Keightley P.D."/>
            <person name="Kheradpour P."/>
            <person name="Kirkness E.F."/>
            <person name="Koerich L.B."/>
            <person name="Kristiansen K."/>
            <person name="Kudrna D."/>
            <person name="Kulathinal R.J."/>
            <person name="Kumar S."/>
            <person name="Kwok R."/>
            <person name="Lander E."/>
            <person name="Langley C.H."/>
            <person name="Lapoint R."/>
            <person name="Lazzaro B.P."/>
            <person name="Lee S.J."/>
            <person name="Levesque L."/>
            <person name="Li R."/>
            <person name="Lin C.F."/>
            <person name="Lin M.F."/>
            <person name="Lindblad-Toh K."/>
            <person name="Llopart A."/>
            <person name="Long M."/>
            <person name="Low L."/>
            <person name="Lozovsky E."/>
            <person name="Lu J."/>
            <person name="Luo M."/>
            <person name="Machado C.A."/>
            <person name="Makalowski W."/>
            <person name="Marzo M."/>
            <person name="Matsuda M."/>
            <person name="Matzkin L."/>
            <person name="McAllister B."/>
            <person name="McBride C.S."/>
            <person name="McKernan B."/>
            <person name="McKernan K."/>
            <person name="Mendez-Lago M."/>
            <person name="Minx P."/>
            <person name="Mollenhauer M.U."/>
            <person name="Montooth K."/>
            <person name="Mount S.M."/>
            <person name="Mu X."/>
            <person name="Myers E."/>
            <person name="Negre B."/>
            <person name="Newfeld S."/>
            <person name="Nielsen R."/>
            <person name="Noor M.A."/>
            <person name="O'Grady P."/>
            <person name="Pachter L."/>
            <person name="Papaceit M."/>
            <person name="Parisi M.J."/>
            <person name="Parisi M."/>
            <person name="Parts L."/>
            <person name="Pedersen J.S."/>
            <person name="Pesole G."/>
            <person name="Phillippy A.M."/>
            <person name="Ponting C.P."/>
            <person name="Pop M."/>
            <person name="Porcelli D."/>
            <person name="Powell J.R."/>
            <person name="Prohaska S."/>
            <person name="Pruitt K."/>
            <person name="Puig M."/>
            <person name="Quesneville H."/>
            <person name="Ram K.R."/>
            <person name="Rand D."/>
            <person name="Rasmussen M.D."/>
            <person name="Reed L.K."/>
            <person name="Reenan R."/>
            <person name="Reily A."/>
            <person name="Remington K.A."/>
            <person name="Rieger T.T."/>
            <person name="Ritchie M.G."/>
            <person name="Robin C."/>
            <person name="Rogers Y.H."/>
            <person name="Rohde C."/>
            <person name="Rozas J."/>
            <person name="Rubenfield M.J."/>
            <person name="Ruiz A."/>
            <person name="Russo S."/>
            <person name="Salzberg S.L."/>
            <person name="Sanchez-Gracia A."/>
            <person name="Saranga D.J."/>
            <person name="Sato H."/>
            <person name="Schaeffer S.W."/>
            <person name="Schatz M.C."/>
            <person name="Schlenke T."/>
            <person name="Schwartz R."/>
            <person name="Segarra C."/>
            <person name="Singh R.S."/>
            <person name="Sirot L."/>
            <person name="Sirota M."/>
            <person name="Sisneros N.B."/>
            <person name="Smith C.D."/>
            <person name="Smith T.F."/>
            <person name="Spieth J."/>
            <person name="Stage D.E."/>
            <person name="Stark A."/>
            <person name="Stephan W."/>
            <person name="Strausberg R.L."/>
            <person name="Strempel S."/>
            <person name="Sturgill D."/>
            <person name="Sutton G."/>
            <person name="Sutton G.G."/>
            <person name="Tao W."/>
            <person name="Teichmann S."/>
            <person name="Tobari Y.N."/>
            <person name="Tomimura Y."/>
            <person name="Tsolas J.M."/>
            <person name="Valente V.L."/>
            <person name="Venter E."/>
            <person name="Venter J.C."/>
            <person name="Vicario S."/>
            <person name="Vieira F.G."/>
            <person name="Vilella A.J."/>
            <person name="Villasante A."/>
            <person name="Walenz B."/>
            <person name="Wang J."/>
            <person name="Wasserman M."/>
            <person name="Watts T."/>
            <person name="Wilson D."/>
            <person name="Wilson R.K."/>
            <person name="Wing R.A."/>
            <person name="Wolfner M.F."/>
            <person name="Wong A."/>
            <person name="Wong G.K."/>
            <person name="Wu C.I."/>
            <person name="Wu G."/>
            <person name="Yamamoto D."/>
            <person name="Yang H.P."/>
            <person name="Yang S.P."/>
            <person name="Yorke J.A."/>
            <person name="Yoshida K."/>
            <person name="Zdobnov E."/>
            <person name="Zhang P."/>
            <person name="Zhang Y."/>
            <person name="Zimin A.V."/>
            <person name="Baldwin J."/>
            <person name="Abdouelleil A."/>
            <person name="Abdulkadir J."/>
            <person name="Abebe A."/>
            <person name="Abera B."/>
            <person name="Abreu J."/>
            <person name="Acer S.C."/>
            <person name="Aftuck L."/>
            <person name="Alexander A."/>
            <person name="An P."/>
            <person name="Anderson E."/>
            <person name="Anderson S."/>
            <person name="Arachi H."/>
            <person name="Azer M."/>
            <person name="Bachantsang P."/>
            <person name="Barry A."/>
            <person name="Bayul T."/>
            <person name="Berlin A."/>
            <person name="Bessette D."/>
            <person name="Bloom T."/>
            <person name="Blye J."/>
            <person name="Boguslavskiy L."/>
            <person name="Bonnet C."/>
            <person name="Boukhgalter B."/>
            <person name="Bourzgui I."/>
            <person name="Brown A."/>
            <person name="Cahill P."/>
            <person name="Channer S."/>
            <person name="Cheshatsang Y."/>
            <person name="Chuda L."/>
            <person name="Citroen M."/>
            <person name="Collymore A."/>
            <person name="Cooke P."/>
            <person name="Costello M."/>
            <person name="D'Aco K."/>
            <person name="Daza R."/>
            <person name="De Haan G."/>
            <person name="DeGray S."/>
            <person name="DeMaso C."/>
            <person name="Dhargay N."/>
            <person name="Dooley K."/>
            <person name="Dooley E."/>
            <person name="Doricent M."/>
            <person name="Dorje P."/>
            <person name="Dorjee K."/>
            <person name="Dupes A."/>
            <person name="Elong R."/>
            <person name="Falk J."/>
            <person name="Farina A."/>
            <person name="Faro S."/>
            <person name="Ferguson D."/>
            <person name="Fisher S."/>
            <person name="Foley C.D."/>
            <person name="Franke A."/>
            <person name="Friedrich D."/>
            <person name="Gadbois L."/>
            <person name="Gearin G."/>
            <person name="Gearin C.R."/>
            <person name="Giannoukos G."/>
            <person name="Goode T."/>
            <person name="Graham J."/>
            <person name="Grandbois E."/>
            <person name="Grewal S."/>
            <person name="Gyaltsen K."/>
            <person name="Hafez N."/>
            <person name="Hagos B."/>
            <person name="Hall J."/>
            <person name="Henson C."/>
            <person name="Hollinger A."/>
            <person name="Honan T."/>
            <person name="Huard M.D."/>
            <person name="Hughes L."/>
            <person name="Hurhula B."/>
            <person name="Husby M.E."/>
            <person name="Kamat A."/>
            <person name="Kanga B."/>
            <person name="Kashin S."/>
            <person name="Khazanovich D."/>
            <person name="Kisner P."/>
            <person name="Lance K."/>
            <person name="Lara M."/>
            <person name="Lee W."/>
            <person name="Lennon N."/>
            <person name="Letendre F."/>
            <person name="LeVine R."/>
            <person name="Lipovsky A."/>
            <person name="Liu X."/>
            <person name="Liu J."/>
            <person name="Liu S."/>
            <person name="Lokyitsang T."/>
            <person name="Lokyitsang Y."/>
            <person name="Lubonja R."/>
            <person name="Lui A."/>
            <person name="MacDonald P."/>
            <person name="Magnisalis V."/>
            <person name="Maru K."/>
            <person name="Matthews C."/>
            <person name="McCusker W."/>
            <person name="McDonough S."/>
            <person name="Mehta T."/>
            <person name="Meldrim J."/>
            <person name="Meneus L."/>
            <person name="Mihai O."/>
            <person name="Mihalev A."/>
            <person name="Mihova T."/>
            <person name="Mittelman R."/>
            <person name="Mlenga V."/>
            <person name="Montmayeur A."/>
            <person name="Mulrain L."/>
            <person name="Navidi A."/>
            <person name="Naylor J."/>
            <person name="Negash T."/>
            <person name="Nguyen T."/>
            <person name="Nguyen N."/>
            <person name="Nicol R."/>
            <person name="Norbu C."/>
            <person name="Norbu N."/>
            <person name="Novod N."/>
            <person name="O'Neill B."/>
            <person name="Osman S."/>
            <person name="Markiewicz E."/>
            <person name="Oyono O.L."/>
            <person name="Patti C."/>
            <person name="Phunkhang P."/>
            <person name="Pierre F."/>
            <person name="Priest M."/>
            <person name="Raghuraman S."/>
            <person name="Rege F."/>
            <person name="Reyes R."/>
            <person name="Rise C."/>
            <person name="Rogov P."/>
            <person name="Ross K."/>
            <person name="Ryan E."/>
            <person name="Settipalli S."/>
            <person name="Shea T."/>
            <person name="Sherpa N."/>
            <person name="Shi L."/>
            <person name="Shih D."/>
            <person name="Sparrow T."/>
            <person name="Spaulding J."/>
            <person name="Stalker J."/>
            <person name="Stange-Thomann N."/>
            <person name="Stavropoulos S."/>
            <person name="Stone C."/>
            <person name="Strader C."/>
            <person name="Tesfaye S."/>
            <person name="Thomson T."/>
            <person name="Thoulutsang Y."/>
            <person name="Thoulutsang D."/>
            <person name="Topham K."/>
            <person name="Topping I."/>
            <person name="Tsamla T."/>
            <person name="Vassiliev H."/>
            <person name="Vo A."/>
            <person name="Wangchuk T."/>
            <person name="Wangdi T."/>
            <person name="Weiand M."/>
            <person name="Wilkinson J."/>
            <person name="Wilson A."/>
            <person name="Yadav S."/>
            <person name="Young G."/>
            <person name="Yu Q."/>
            <person name="Zembek L."/>
            <person name="Zhong D."/>
            <person name="Zimmer A."/>
            <person name="Zwirko Z."/>
            <person name="Jaffe D.B."/>
            <person name="Alvarez P."/>
            <person name="Brockman W."/>
            <person name="Butler J."/>
            <person name="Chin C."/>
            <person name="Gnerre S."/>
            <person name="Grabherr M."/>
            <person name="Kleber M."/>
            <person name="Mauceli E."/>
            <person name="MacCallum I."/>
        </authorList>
    </citation>
    <scope>NUCLEOTIDE SEQUENCE [LARGE SCALE GENOMIC DNA]</scope>
    <source>
        <strain evidence="5">Tucson 15081-1352.22</strain>
    </source>
</reference>
<dbReference type="InterPro" id="IPR003690">
    <property type="entry name" value="MTERF"/>
</dbReference>